<keyword evidence="1" id="KW-0812">Transmembrane</keyword>
<keyword evidence="1" id="KW-0472">Membrane</keyword>
<accession>A0ABD1F3C8</accession>
<protein>
    <submittedName>
        <fullName evidence="2">Uncharacterized protein</fullName>
    </submittedName>
</protein>
<proteinExistence type="predicted"/>
<sequence>MLLKRVNLSCYVPLKVWAMAMAMKNMILGISIILGGSLWLKNNEVLDTFKTYFACGVFIAIANFVAAILMIIALYQGKDNILLVYLLIEFVIVFTLSIFTFVSSLGPNSMVFIILFLLCSGLWLGFYNVYKFYLELHEYNNGSVRAGIDEISCQINTNPLESFPEKVLETTTV</sequence>
<dbReference type="Proteomes" id="UP001566132">
    <property type="component" value="Unassembled WGS sequence"/>
</dbReference>
<evidence type="ECO:0000256" key="1">
    <source>
        <dbReference type="SAM" id="Phobius"/>
    </source>
</evidence>
<evidence type="ECO:0000313" key="2">
    <source>
        <dbReference type="EMBL" id="KAL1509751.1"/>
    </source>
</evidence>
<gene>
    <name evidence="2" type="ORF">ABEB36_004439</name>
</gene>
<keyword evidence="3" id="KW-1185">Reference proteome</keyword>
<dbReference type="AlphaFoldDB" id="A0ABD1F3C8"/>
<keyword evidence="1" id="KW-1133">Transmembrane helix</keyword>
<organism evidence="2 3">
    <name type="scientific">Hypothenemus hampei</name>
    <name type="common">Coffee berry borer</name>
    <dbReference type="NCBI Taxonomy" id="57062"/>
    <lineage>
        <taxon>Eukaryota</taxon>
        <taxon>Metazoa</taxon>
        <taxon>Ecdysozoa</taxon>
        <taxon>Arthropoda</taxon>
        <taxon>Hexapoda</taxon>
        <taxon>Insecta</taxon>
        <taxon>Pterygota</taxon>
        <taxon>Neoptera</taxon>
        <taxon>Endopterygota</taxon>
        <taxon>Coleoptera</taxon>
        <taxon>Polyphaga</taxon>
        <taxon>Cucujiformia</taxon>
        <taxon>Curculionidae</taxon>
        <taxon>Scolytinae</taxon>
        <taxon>Hypothenemus</taxon>
    </lineage>
</organism>
<evidence type="ECO:0000313" key="3">
    <source>
        <dbReference type="Proteomes" id="UP001566132"/>
    </source>
</evidence>
<feature type="transmembrane region" description="Helical" evidence="1">
    <location>
        <begin position="21"/>
        <end position="39"/>
    </location>
</feature>
<feature type="transmembrane region" description="Helical" evidence="1">
    <location>
        <begin position="82"/>
        <end position="103"/>
    </location>
</feature>
<feature type="transmembrane region" description="Helical" evidence="1">
    <location>
        <begin position="51"/>
        <end position="75"/>
    </location>
</feature>
<name>A0ABD1F3C8_HYPHA</name>
<reference evidence="2 3" key="1">
    <citation type="submission" date="2024-05" db="EMBL/GenBank/DDBJ databases">
        <title>Genetic variation in Jamaican populations of the coffee berry borer (Hypothenemus hampei).</title>
        <authorList>
            <person name="Errbii M."/>
            <person name="Myrie A."/>
        </authorList>
    </citation>
    <scope>NUCLEOTIDE SEQUENCE [LARGE SCALE GENOMIC DNA]</scope>
    <source>
        <strain evidence="2">JA-Hopewell-2020-01-JO</strain>
        <tissue evidence="2">Whole body</tissue>
    </source>
</reference>
<feature type="transmembrane region" description="Helical" evidence="1">
    <location>
        <begin position="109"/>
        <end position="130"/>
    </location>
</feature>
<comment type="caution">
    <text evidence="2">The sequence shown here is derived from an EMBL/GenBank/DDBJ whole genome shotgun (WGS) entry which is preliminary data.</text>
</comment>
<dbReference type="EMBL" id="JBDJPC010000003">
    <property type="protein sequence ID" value="KAL1509751.1"/>
    <property type="molecule type" value="Genomic_DNA"/>
</dbReference>